<dbReference type="PROSITE" id="PS50244">
    <property type="entry name" value="S5A_REDUCTASE"/>
    <property type="match status" value="1"/>
</dbReference>
<dbReference type="Gene3D" id="1.20.120.1630">
    <property type="match status" value="1"/>
</dbReference>
<proteinExistence type="inferred from homology"/>
<dbReference type="EMBL" id="GL629729">
    <property type="protein sequence ID" value="EFX06525.1"/>
    <property type="molecule type" value="Genomic_DNA"/>
</dbReference>
<feature type="domain" description="3-oxo-5-alpha-steroid 4-dehydrogenase C-terminal" evidence="10">
    <location>
        <begin position="171"/>
        <end position="334"/>
    </location>
</feature>
<sequence>MAGSKELHLKVANRGKSGAIKKLPASVEIAAEGTIEQLQASLSKQSGISDFNRIGIFDPRTRKIIRDRRAVLSQQENIVASGEVLVQDLGPQIAWRTVFVVEYAGPLLIHVLFYFLRPSIPFLPASWSGGVKVDSTGSPTDVQTVTFVLFVLHFLKRELETIFLHRFAANTMPAFNIFRNSAFYWLLAGLACSVSLYAPLSPMRLSFPLGSTIASPPRSGFGSTPLDYAGLALFVVSELCNFRVHYHLAHLRKPGSTEKGIPSCIGTSLVTAPNYMFEVLAWVGVILISRDVTVVIFILVGISYMRSWSRDKERALRRLFPDKYKKKRYTMLPGLI</sequence>
<dbReference type="Pfam" id="PF02544">
    <property type="entry name" value="Steroid_dh"/>
    <property type="match status" value="1"/>
</dbReference>
<keyword evidence="4 9" id="KW-0812">Transmembrane</keyword>
<dbReference type="GO" id="GO:0016020">
    <property type="term" value="C:membrane"/>
    <property type="evidence" value="ECO:0007669"/>
    <property type="project" value="UniProtKB-SubCell"/>
</dbReference>
<feature type="transmembrane region" description="Helical" evidence="9">
    <location>
        <begin position="279"/>
        <end position="304"/>
    </location>
</feature>
<evidence type="ECO:0000256" key="4">
    <source>
        <dbReference type="ARBA" id="ARBA00022692"/>
    </source>
</evidence>
<keyword evidence="12" id="KW-1185">Reference proteome</keyword>
<dbReference type="GO" id="GO:0042761">
    <property type="term" value="P:very long-chain fatty acid biosynthetic process"/>
    <property type="evidence" value="ECO:0007669"/>
    <property type="project" value="TreeGrafter"/>
</dbReference>
<dbReference type="AlphaFoldDB" id="F0X6J7"/>
<dbReference type="OrthoDB" id="540503at2759"/>
<protein>
    <submittedName>
        <fullName evidence="11">Steroid alpha reductase family protein</fullName>
    </submittedName>
</protein>
<evidence type="ECO:0000313" key="11">
    <source>
        <dbReference type="EMBL" id="EFX06525.1"/>
    </source>
</evidence>
<evidence type="ECO:0000256" key="9">
    <source>
        <dbReference type="SAM" id="Phobius"/>
    </source>
</evidence>
<comment type="similarity">
    <text evidence="2">Belongs to the steroid 5-alpha reductase family.</text>
</comment>
<dbReference type="Proteomes" id="UP000007796">
    <property type="component" value="Unassembled WGS sequence"/>
</dbReference>
<evidence type="ECO:0000259" key="10">
    <source>
        <dbReference type="Pfam" id="PF02544"/>
    </source>
</evidence>
<dbReference type="InParanoid" id="F0X6J7"/>
<dbReference type="STRING" id="655863.F0X6J7"/>
<evidence type="ECO:0000256" key="7">
    <source>
        <dbReference type="ARBA" id="ARBA00023098"/>
    </source>
</evidence>
<organism evidence="12">
    <name type="scientific">Grosmannia clavigera (strain kw1407 / UAMH 11150)</name>
    <name type="common">Blue stain fungus</name>
    <name type="synonym">Graphiocladiella clavigera</name>
    <dbReference type="NCBI Taxonomy" id="655863"/>
    <lineage>
        <taxon>Eukaryota</taxon>
        <taxon>Fungi</taxon>
        <taxon>Dikarya</taxon>
        <taxon>Ascomycota</taxon>
        <taxon>Pezizomycotina</taxon>
        <taxon>Sordariomycetes</taxon>
        <taxon>Sordariomycetidae</taxon>
        <taxon>Ophiostomatales</taxon>
        <taxon>Ophiostomataceae</taxon>
        <taxon>Leptographium</taxon>
    </lineage>
</organism>
<dbReference type="eggNOG" id="KOG1639">
    <property type="taxonomic scope" value="Eukaryota"/>
</dbReference>
<evidence type="ECO:0000256" key="6">
    <source>
        <dbReference type="ARBA" id="ARBA00023002"/>
    </source>
</evidence>
<keyword evidence="5 9" id="KW-1133">Transmembrane helix</keyword>
<dbReference type="GO" id="GO:0016627">
    <property type="term" value="F:oxidoreductase activity, acting on the CH-CH group of donors"/>
    <property type="evidence" value="ECO:0007669"/>
    <property type="project" value="InterPro"/>
</dbReference>
<keyword evidence="3" id="KW-0444">Lipid biosynthesis</keyword>
<evidence type="ECO:0000256" key="2">
    <source>
        <dbReference type="ARBA" id="ARBA00007742"/>
    </source>
</evidence>
<dbReference type="HOGENOM" id="CLU_059260_0_1_1"/>
<dbReference type="InterPro" id="IPR039357">
    <property type="entry name" value="SRD5A/TECR"/>
</dbReference>
<keyword evidence="6" id="KW-0560">Oxidoreductase</keyword>
<evidence type="ECO:0000256" key="5">
    <source>
        <dbReference type="ARBA" id="ARBA00022989"/>
    </source>
</evidence>
<evidence type="ECO:0000256" key="3">
    <source>
        <dbReference type="ARBA" id="ARBA00022516"/>
    </source>
</evidence>
<dbReference type="PANTHER" id="PTHR10556:SF28">
    <property type="entry name" value="VERY-LONG-CHAIN ENOYL-COA REDUCTASE"/>
    <property type="match status" value="1"/>
</dbReference>
<dbReference type="GeneID" id="25980324"/>
<keyword evidence="7" id="KW-0443">Lipid metabolism</keyword>
<evidence type="ECO:0000256" key="1">
    <source>
        <dbReference type="ARBA" id="ARBA00004141"/>
    </source>
</evidence>
<dbReference type="FunCoup" id="F0X6J7">
    <property type="interactions" value="367"/>
</dbReference>
<reference evidence="11 12" key="1">
    <citation type="journal article" date="2011" name="Proc. Natl. Acad. Sci. U.S.A.">
        <title>Genome and transcriptome analyses of the mountain pine beetle-fungal symbiont Grosmannia clavigera, a lodgepole pine pathogen.</title>
        <authorList>
            <person name="DiGuistini S."/>
            <person name="Wang Y."/>
            <person name="Liao N.Y."/>
            <person name="Taylor G."/>
            <person name="Tanguay P."/>
            <person name="Feau N."/>
            <person name="Henrissat B."/>
            <person name="Chan S.K."/>
            <person name="Hesse-Orce U."/>
            <person name="Alamouti S.M."/>
            <person name="Tsui C.K.M."/>
            <person name="Docking R.T."/>
            <person name="Levasseur A."/>
            <person name="Haridas S."/>
            <person name="Robertson G."/>
            <person name="Birol I."/>
            <person name="Holt R.A."/>
            <person name="Marra M.A."/>
            <person name="Hamelin R.C."/>
            <person name="Hirst M."/>
            <person name="Jones S.J.M."/>
            <person name="Bohlmann J."/>
            <person name="Breuil C."/>
        </authorList>
    </citation>
    <scope>NUCLEOTIDE SEQUENCE [LARGE SCALE GENOMIC DNA]</scope>
    <source>
        <strain evidence="12">kw1407 / UAMH 11150</strain>
    </source>
</reference>
<evidence type="ECO:0000256" key="8">
    <source>
        <dbReference type="ARBA" id="ARBA00023136"/>
    </source>
</evidence>
<dbReference type="InterPro" id="IPR001104">
    <property type="entry name" value="3-oxo-5_a-steroid_4-DH_C"/>
</dbReference>
<name>F0X6J7_GROCL</name>
<comment type="subcellular location">
    <subcellularLocation>
        <location evidence="1">Membrane</location>
        <topology evidence="1">Multi-pass membrane protein</topology>
    </subcellularLocation>
</comment>
<accession>F0X6J7</accession>
<dbReference type="PANTHER" id="PTHR10556">
    <property type="entry name" value="3-OXO-5-ALPHA-STEROID 4-DEHYDROGENASE"/>
    <property type="match status" value="1"/>
</dbReference>
<dbReference type="RefSeq" id="XP_014176007.1">
    <property type="nucleotide sequence ID" value="XM_014320532.1"/>
</dbReference>
<gene>
    <name evidence="11" type="ORF">CMQ_6846</name>
</gene>
<feature type="transmembrane region" description="Helical" evidence="9">
    <location>
        <begin position="182"/>
        <end position="200"/>
    </location>
</feature>
<evidence type="ECO:0000313" key="12">
    <source>
        <dbReference type="Proteomes" id="UP000007796"/>
    </source>
</evidence>
<keyword evidence="8 9" id="KW-0472">Membrane</keyword>